<evidence type="ECO:0000256" key="1">
    <source>
        <dbReference type="SAM" id="MobiDB-lite"/>
    </source>
</evidence>
<feature type="compositionally biased region" description="Basic and acidic residues" evidence="1">
    <location>
        <begin position="118"/>
        <end position="127"/>
    </location>
</feature>
<feature type="region of interest" description="Disordered" evidence="1">
    <location>
        <begin position="118"/>
        <end position="155"/>
    </location>
</feature>
<reference evidence="3 4" key="1">
    <citation type="journal article" date="2016" name="Nat. Commun.">
        <title>Extremotolerant tardigrade genome and improved radiotolerance of human cultured cells by tardigrade-unique protein.</title>
        <authorList>
            <person name="Hashimoto T."/>
            <person name="Horikawa D.D."/>
            <person name="Saito Y."/>
            <person name="Kuwahara H."/>
            <person name="Kozuka-Hata H."/>
            <person name="Shin-I T."/>
            <person name="Minakuchi Y."/>
            <person name="Ohishi K."/>
            <person name="Motoyama A."/>
            <person name="Aizu T."/>
            <person name="Enomoto A."/>
            <person name="Kondo K."/>
            <person name="Tanaka S."/>
            <person name="Hara Y."/>
            <person name="Koshikawa S."/>
            <person name="Sagara H."/>
            <person name="Miura T."/>
            <person name="Yokobori S."/>
            <person name="Miyagawa K."/>
            <person name="Suzuki Y."/>
            <person name="Kubo T."/>
            <person name="Oyama M."/>
            <person name="Kohara Y."/>
            <person name="Fujiyama A."/>
            <person name="Arakawa K."/>
            <person name="Katayama T."/>
            <person name="Toyoda A."/>
            <person name="Kunieda T."/>
        </authorList>
    </citation>
    <scope>NUCLEOTIDE SEQUENCE [LARGE SCALE GENOMIC DNA]</scope>
    <source>
        <strain evidence="3 4">YOKOZUNA-1</strain>
    </source>
</reference>
<dbReference type="EMBL" id="BDGG01000012">
    <property type="protein sequence ID" value="GAV05846.1"/>
    <property type="molecule type" value="Genomic_DNA"/>
</dbReference>
<keyword evidence="4" id="KW-1185">Reference proteome</keyword>
<keyword evidence="2" id="KW-0732">Signal</keyword>
<dbReference type="OrthoDB" id="10262375at2759"/>
<feature type="compositionally biased region" description="Low complexity" evidence="1">
    <location>
        <begin position="134"/>
        <end position="152"/>
    </location>
</feature>
<accession>A0A1D1VY11</accession>
<feature type="compositionally biased region" description="Basic and acidic residues" evidence="1">
    <location>
        <begin position="183"/>
        <end position="201"/>
    </location>
</feature>
<evidence type="ECO:0000256" key="2">
    <source>
        <dbReference type="SAM" id="SignalP"/>
    </source>
</evidence>
<name>A0A1D1VY11_RAMVA</name>
<dbReference type="AlphaFoldDB" id="A0A1D1VY11"/>
<feature type="region of interest" description="Disordered" evidence="1">
    <location>
        <begin position="181"/>
        <end position="238"/>
    </location>
</feature>
<evidence type="ECO:0000313" key="4">
    <source>
        <dbReference type="Proteomes" id="UP000186922"/>
    </source>
</evidence>
<feature type="chain" id="PRO_5008898970" evidence="2">
    <location>
        <begin position="18"/>
        <end position="238"/>
    </location>
</feature>
<organism evidence="3 4">
    <name type="scientific">Ramazzottius varieornatus</name>
    <name type="common">Water bear</name>
    <name type="synonym">Tardigrade</name>
    <dbReference type="NCBI Taxonomy" id="947166"/>
    <lineage>
        <taxon>Eukaryota</taxon>
        <taxon>Metazoa</taxon>
        <taxon>Ecdysozoa</taxon>
        <taxon>Tardigrada</taxon>
        <taxon>Eutardigrada</taxon>
        <taxon>Parachela</taxon>
        <taxon>Hypsibioidea</taxon>
        <taxon>Ramazzottiidae</taxon>
        <taxon>Ramazzottius</taxon>
    </lineage>
</organism>
<feature type="signal peptide" evidence="2">
    <location>
        <begin position="1"/>
        <end position="17"/>
    </location>
</feature>
<protein>
    <submittedName>
        <fullName evidence="3">Uncharacterized protein</fullName>
    </submittedName>
</protein>
<sequence>MLLLVFFLGCDIDEGEAGNKAPPQKKRHGTTTELHQRMWHLRIAVWPSWIWNPHCTRVPPASMGRTSPTHSTTTMQFLKNTGRHSAALETIKAASNTLTTKGTLDQDSRITVIAKRTTEYVPDHHGPSELQEDSAASGANSSLSSSAQSNVSPPGHKARLFLVESEMHGETIVRMKMPVQPAKGREVPHKDSLGHRGKVAEETDAGYMLPVRPTPARKPYMERNGARNSTGFERESSR</sequence>
<dbReference type="Proteomes" id="UP000186922">
    <property type="component" value="Unassembled WGS sequence"/>
</dbReference>
<evidence type="ECO:0000313" key="3">
    <source>
        <dbReference type="EMBL" id="GAV05846.1"/>
    </source>
</evidence>
<proteinExistence type="predicted"/>
<comment type="caution">
    <text evidence="3">The sequence shown here is derived from an EMBL/GenBank/DDBJ whole genome shotgun (WGS) entry which is preliminary data.</text>
</comment>
<gene>
    <name evidence="3" type="primary">RvY_15916-1</name>
    <name evidence="3" type="synonym">RvY_15916.1</name>
    <name evidence="3" type="ORF">RvY_15916</name>
</gene>